<evidence type="ECO:0000256" key="2">
    <source>
        <dbReference type="ARBA" id="ARBA00001933"/>
    </source>
</evidence>
<dbReference type="Pfam" id="PF00842">
    <property type="entry name" value="Ala_racemase_C"/>
    <property type="match status" value="1"/>
</dbReference>
<dbReference type="InterPro" id="IPR009006">
    <property type="entry name" value="Ala_racemase/Decarboxylase_C"/>
</dbReference>
<proteinExistence type="inferred from homology"/>
<dbReference type="STRING" id="1121477.SAMN02745223_02166"/>
<comment type="catalytic activity">
    <reaction evidence="1 6">
        <text>L-alanine = D-alanine</text>
        <dbReference type="Rhea" id="RHEA:20249"/>
        <dbReference type="ChEBI" id="CHEBI:57416"/>
        <dbReference type="ChEBI" id="CHEBI:57972"/>
        <dbReference type="EC" id="5.1.1.1"/>
    </reaction>
</comment>
<accession>A0A0F5L3Q6</accession>
<evidence type="ECO:0000313" key="12">
    <source>
        <dbReference type="Proteomes" id="UP000033608"/>
    </source>
</evidence>
<dbReference type="Proteomes" id="UP000033608">
    <property type="component" value="Unassembled WGS sequence"/>
</dbReference>
<dbReference type="EMBL" id="LAJF01000148">
    <property type="protein sequence ID" value="KKB76855.1"/>
    <property type="molecule type" value="Genomic_DNA"/>
</dbReference>
<keyword evidence="5 6" id="KW-0413">Isomerase</keyword>
<dbReference type="EC" id="5.1.1.1" evidence="3 6"/>
<dbReference type="GO" id="GO:0030170">
    <property type="term" value="F:pyridoxal phosphate binding"/>
    <property type="evidence" value="ECO:0007669"/>
    <property type="project" value="UniProtKB-UniRule"/>
</dbReference>
<dbReference type="RefSeq" id="WP_046136982.1">
    <property type="nucleotide sequence ID" value="NZ_FQVC01000006.1"/>
</dbReference>
<dbReference type="PRINTS" id="PR00992">
    <property type="entry name" value="ALARACEMASE"/>
</dbReference>
<dbReference type="Pfam" id="PF01168">
    <property type="entry name" value="Ala_racemase_N"/>
    <property type="match status" value="1"/>
</dbReference>
<reference evidence="10 12" key="1">
    <citation type="submission" date="2015-03" db="EMBL/GenBank/DDBJ databases">
        <authorList>
            <person name="Hassan Y.I."/>
            <person name="Lepp D."/>
            <person name="Zhou T."/>
        </authorList>
    </citation>
    <scope>NUCLEOTIDE SEQUENCE [LARGE SCALE GENOMIC DNA]</scope>
    <source>
        <strain evidence="10 12">DSM 17137</strain>
    </source>
</reference>
<sequence>MSCSETDSATLANGVLTIDVGAVVANYRTLVAQVAPARCAGVVKADCYGLGADRIAPALWQAGCRDFFVALVGEGLALRDIVGPEARIYVLNGLPPGAESAAVSANLIPVLNSLAQCRAWKDTGLPAVLQVDSGMSRMGLSVADQQALLADRDLLESLDLVLLMSHLANADEPDHEGNFSQHADFLAASSLFPSLPRSLANSAGSFHGDRFHLDLCRPGAVLYGIEAGPRVSGIKPVVSLQGRVGQLRDIPAGAAIGYGYQFTADRRMHLATISVGYADGWPRSLSNRGAAWFGEQRLPIVGRVSMDSFVVDAGAVPELAEGDLVELIGPHQSADAVARDAGTIGYEILTNLGRRYHRVYRFSAGGAS</sequence>
<gene>
    <name evidence="11" type="ORF">SAMN02745223_02166</name>
    <name evidence="10" type="ORF">VW29_19680</name>
</gene>
<protein>
    <recommendedName>
        <fullName evidence="3 6">Alanine racemase</fullName>
        <ecNumber evidence="3 6">5.1.1.1</ecNumber>
    </recommendedName>
</protein>
<evidence type="ECO:0000259" key="9">
    <source>
        <dbReference type="SMART" id="SM01005"/>
    </source>
</evidence>
<dbReference type="SUPFAM" id="SSF51419">
    <property type="entry name" value="PLP-binding barrel"/>
    <property type="match status" value="1"/>
</dbReference>
<evidence type="ECO:0000256" key="5">
    <source>
        <dbReference type="ARBA" id="ARBA00023235"/>
    </source>
</evidence>
<dbReference type="OrthoDB" id="9813814at2"/>
<feature type="domain" description="Alanine racemase C-terminal" evidence="9">
    <location>
        <begin position="237"/>
        <end position="361"/>
    </location>
</feature>
<feature type="modified residue" description="N6-(pyridoxal phosphate)lysine" evidence="6 7">
    <location>
        <position position="44"/>
    </location>
</feature>
<evidence type="ECO:0000313" key="11">
    <source>
        <dbReference type="EMBL" id="SHF27124.1"/>
    </source>
</evidence>
<evidence type="ECO:0000313" key="10">
    <source>
        <dbReference type="EMBL" id="KKB76855.1"/>
    </source>
</evidence>
<dbReference type="Proteomes" id="UP000184533">
    <property type="component" value="Unassembled WGS sequence"/>
</dbReference>
<evidence type="ECO:0000256" key="6">
    <source>
        <dbReference type="HAMAP-Rule" id="MF_01201"/>
    </source>
</evidence>
<dbReference type="AlphaFoldDB" id="A0A0F5L3Q6"/>
<dbReference type="GO" id="GO:0005829">
    <property type="term" value="C:cytosol"/>
    <property type="evidence" value="ECO:0007669"/>
    <property type="project" value="TreeGrafter"/>
</dbReference>
<feature type="binding site" evidence="6 8">
    <location>
        <position position="137"/>
    </location>
    <ligand>
        <name>substrate</name>
    </ligand>
</feature>
<dbReference type="GO" id="GO:0030632">
    <property type="term" value="P:D-alanine biosynthetic process"/>
    <property type="evidence" value="ECO:0007669"/>
    <property type="project" value="UniProtKB-UniRule"/>
</dbReference>
<dbReference type="InterPro" id="IPR029066">
    <property type="entry name" value="PLP-binding_barrel"/>
</dbReference>
<evidence type="ECO:0000313" key="13">
    <source>
        <dbReference type="Proteomes" id="UP000184533"/>
    </source>
</evidence>
<dbReference type="NCBIfam" id="TIGR00492">
    <property type="entry name" value="alr"/>
    <property type="match status" value="1"/>
</dbReference>
<dbReference type="SUPFAM" id="SSF50621">
    <property type="entry name" value="Alanine racemase C-terminal domain-like"/>
    <property type="match status" value="1"/>
</dbReference>
<evidence type="ECO:0000256" key="8">
    <source>
        <dbReference type="PIRSR" id="PIRSR600821-52"/>
    </source>
</evidence>
<dbReference type="InterPro" id="IPR001608">
    <property type="entry name" value="Ala_racemase_N"/>
</dbReference>
<keyword evidence="12" id="KW-1185">Reference proteome</keyword>
<evidence type="ECO:0000256" key="3">
    <source>
        <dbReference type="ARBA" id="ARBA00013089"/>
    </source>
</evidence>
<dbReference type="InterPro" id="IPR000821">
    <property type="entry name" value="Ala_racemase"/>
</dbReference>
<feature type="active site" description="Proton acceptor; specific for D-alanine" evidence="6">
    <location>
        <position position="44"/>
    </location>
</feature>
<comment type="function">
    <text evidence="6">Catalyzes the interconversion of L-alanine and D-alanine. May also act on other amino acids.</text>
</comment>
<dbReference type="PANTHER" id="PTHR30511">
    <property type="entry name" value="ALANINE RACEMASE"/>
    <property type="match status" value="1"/>
</dbReference>
<dbReference type="GO" id="GO:0008784">
    <property type="term" value="F:alanine racemase activity"/>
    <property type="evidence" value="ECO:0007669"/>
    <property type="project" value="UniProtKB-UniRule"/>
</dbReference>
<reference evidence="11 13" key="2">
    <citation type="submission" date="2016-11" db="EMBL/GenBank/DDBJ databases">
        <authorList>
            <person name="Jaros S."/>
            <person name="Januszkiewicz K."/>
            <person name="Wedrychowicz H."/>
        </authorList>
    </citation>
    <scope>NUCLEOTIDE SEQUENCE [LARGE SCALE GENOMIC DNA]</scope>
    <source>
        <strain evidence="11 13">DSM 17137</strain>
    </source>
</reference>
<evidence type="ECO:0000256" key="7">
    <source>
        <dbReference type="PIRSR" id="PIRSR600821-50"/>
    </source>
</evidence>
<dbReference type="CDD" id="cd00430">
    <property type="entry name" value="PLPDE_III_AR"/>
    <property type="match status" value="1"/>
</dbReference>
<evidence type="ECO:0000256" key="4">
    <source>
        <dbReference type="ARBA" id="ARBA00022898"/>
    </source>
</evidence>
<dbReference type="PATRIC" id="fig|1121477.3.peg.713"/>
<dbReference type="Gene3D" id="3.20.20.10">
    <property type="entry name" value="Alanine racemase"/>
    <property type="match status" value="1"/>
</dbReference>
<dbReference type="EMBL" id="FQVC01000006">
    <property type="protein sequence ID" value="SHF27124.1"/>
    <property type="molecule type" value="Genomic_DNA"/>
</dbReference>
<comment type="similarity">
    <text evidence="6">Belongs to the alanine racemase family.</text>
</comment>
<dbReference type="UniPathway" id="UPA00042">
    <property type="reaction ID" value="UER00497"/>
</dbReference>
<comment type="cofactor">
    <cofactor evidence="2 6 7">
        <name>pyridoxal 5'-phosphate</name>
        <dbReference type="ChEBI" id="CHEBI:597326"/>
    </cofactor>
</comment>
<dbReference type="PANTHER" id="PTHR30511:SF0">
    <property type="entry name" value="ALANINE RACEMASE, CATABOLIC-RELATED"/>
    <property type="match status" value="1"/>
</dbReference>
<keyword evidence="4 6" id="KW-0663">Pyridoxal phosphate</keyword>
<dbReference type="HAMAP" id="MF_01201">
    <property type="entry name" value="Ala_racemase"/>
    <property type="match status" value="1"/>
</dbReference>
<dbReference type="InterPro" id="IPR011079">
    <property type="entry name" value="Ala_racemase_C"/>
</dbReference>
<feature type="active site" description="Proton acceptor; specific for L-alanine" evidence="6">
    <location>
        <position position="258"/>
    </location>
</feature>
<name>A0A0F5L3Q6_9HYPH</name>
<dbReference type="SMART" id="SM01005">
    <property type="entry name" value="Ala_racemase_C"/>
    <property type="match status" value="1"/>
</dbReference>
<feature type="binding site" evidence="6 8">
    <location>
        <position position="306"/>
    </location>
    <ligand>
        <name>substrate</name>
    </ligand>
</feature>
<evidence type="ECO:0000256" key="1">
    <source>
        <dbReference type="ARBA" id="ARBA00000316"/>
    </source>
</evidence>
<organism evidence="10 12">
    <name type="scientific">Devosia limi DSM 17137</name>
    <dbReference type="NCBI Taxonomy" id="1121477"/>
    <lineage>
        <taxon>Bacteria</taxon>
        <taxon>Pseudomonadati</taxon>
        <taxon>Pseudomonadota</taxon>
        <taxon>Alphaproteobacteria</taxon>
        <taxon>Hyphomicrobiales</taxon>
        <taxon>Devosiaceae</taxon>
        <taxon>Devosia</taxon>
    </lineage>
</organism>
<dbReference type="Gene3D" id="2.40.37.10">
    <property type="entry name" value="Lyase, Ornithine Decarboxylase, Chain A, domain 1"/>
    <property type="match status" value="1"/>
</dbReference>
<comment type="pathway">
    <text evidence="6">Amino-acid biosynthesis; D-alanine biosynthesis; D-alanine from L-alanine: step 1/1.</text>
</comment>